<keyword evidence="2" id="KW-1185">Reference proteome</keyword>
<dbReference type="PANTHER" id="PTHR34290:SF2">
    <property type="entry name" value="OS04G0668800 PROTEIN"/>
    <property type="match status" value="1"/>
</dbReference>
<organism evidence="1 2">
    <name type="scientific">Bacillus tropicus</name>
    <dbReference type="NCBI Taxonomy" id="2026188"/>
    <lineage>
        <taxon>Bacteria</taxon>
        <taxon>Bacillati</taxon>
        <taxon>Bacillota</taxon>
        <taxon>Bacilli</taxon>
        <taxon>Bacillales</taxon>
        <taxon>Bacillaceae</taxon>
        <taxon>Bacillus</taxon>
        <taxon>Bacillus cereus group</taxon>
    </lineage>
</organism>
<proteinExistence type="predicted"/>
<dbReference type="EMBL" id="CP065740">
    <property type="protein sequence ID" value="QPR80435.1"/>
    <property type="molecule type" value="Genomic_DNA"/>
</dbReference>
<geneLocation type="plasmid" evidence="1 2">
    <name>unnamed</name>
</geneLocation>
<protein>
    <submittedName>
        <fullName evidence="1">DUF393 domain-containing protein</fullName>
    </submittedName>
</protein>
<reference evidence="1 2" key="1">
    <citation type="submission" date="2020-12" db="EMBL/GenBank/DDBJ databases">
        <title>FDA dAtabase for Regulatory Grade micrObial Sequences (FDA-ARGOS): Supporting development and validation of Infectious Disease Dx tests.</title>
        <authorList>
            <person name="Nelson B."/>
            <person name="Plummer A."/>
            <person name="Tallon L."/>
            <person name="Sadzewicz L."/>
            <person name="Zhao X."/>
            <person name="Boylan J."/>
            <person name="Ott S."/>
            <person name="Bowen H."/>
            <person name="Vavikolanu K."/>
            <person name="Mehta A."/>
            <person name="Aluvathingal J."/>
            <person name="Nadendla S."/>
            <person name="Myers T."/>
            <person name="Yan Y."/>
            <person name="Sichtig H."/>
        </authorList>
    </citation>
    <scope>NUCLEOTIDE SEQUENCE [LARGE SCALE GENOMIC DNA]</scope>
    <source>
        <strain evidence="1 2">FDAARGOS_920</strain>
        <plasmid evidence="1 2">unnamed</plasmid>
    </source>
</reference>
<evidence type="ECO:0000313" key="2">
    <source>
        <dbReference type="Proteomes" id="UP000594791"/>
    </source>
</evidence>
<dbReference type="Proteomes" id="UP000594791">
    <property type="component" value="Plasmid unnamed"/>
</dbReference>
<dbReference type="RefSeq" id="WP_042514465.1">
    <property type="nucleotide sequence ID" value="NZ_CP065740.1"/>
</dbReference>
<dbReference type="InterPro" id="IPR007263">
    <property type="entry name" value="DCC1-like"/>
</dbReference>
<sequence>MKESNFKMVVFYDGWCPLCNNIKDKIKKIDWLNSIKMVSIRSKEIKEINIPKSALEKEMYAIILKNNRIVSGAEAFLEISARIPLLIPLWPILKFLNVIGLGKKFYNLVARNRSIIPIGKCDDSTCELSYKKGE</sequence>
<gene>
    <name evidence="1" type="ORF">I6G77_28275</name>
</gene>
<dbReference type="InterPro" id="IPR036249">
    <property type="entry name" value="Thioredoxin-like_sf"/>
</dbReference>
<evidence type="ECO:0000313" key="1">
    <source>
        <dbReference type="EMBL" id="QPR80435.1"/>
    </source>
</evidence>
<dbReference type="SUPFAM" id="SSF52833">
    <property type="entry name" value="Thioredoxin-like"/>
    <property type="match status" value="1"/>
</dbReference>
<keyword evidence="1" id="KW-0614">Plasmid</keyword>
<dbReference type="InterPro" id="IPR044691">
    <property type="entry name" value="DCC1_Trx"/>
</dbReference>
<accession>A0A7T2V784</accession>
<dbReference type="PANTHER" id="PTHR34290">
    <property type="entry name" value="SI:CH73-390P7.2"/>
    <property type="match status" value="1"/>
</dbReference>
<dbReference type="Pfam" id="PF04134">
    <property type="entry name" value="DCC1-like"/>
    <property type="match status" value="1"/>
</dbReference>
<name>A0A7T2V784_9BACI</name>